<evidence type="ECO:0000313" key="4">
    <source>
        <dbReference type="EMBL" id="GAA3925606.1"/>
    </source>
</evidence>
<evidence type="ECO:0000256" key="1">
    <source>
        <dbReference type="ARBA" id="ARBA00010333"/>
    </source>
</evidence>
<dbReference type="Proteomes" id="UP001501565">
    <property type="component" value="Unassembled WGS sequence"/>
</dbReference>
<comment type="caution">
    <text evidence="4">The sequence shown here is derived from an EMBL/GenBank/DDBJ whole genome shotgun (WGS) entry which is preliminary data.</text>
</comment>
<gene>
    <name evidence="4" type="ORF">GCM10022277_22100</name>
</gene>
<dbReference type="RefSeq" id="WP_344798529.1">
    <property type="nucleotide sequence ID" value="NZ_BAABBN010000007.1"/>
</dbReference>
<feature type="domain" description="Solute-binding protein family 3/N-terminal" evidence="3">
    <location>
        <begin position="21"/>
        <end position="240"/>
    </location>
</feature>
<dbReference type="Pfam" id="PF00497">
    <property type="entry name" value="SBP_bac_3"/>
    <property type="match status" value="1"/>
</dbReference>
<dbReference type="EMBL" id="BAABBN010000007">
    <property type="protein sequence ID" value="GAA3925606.1"/>
    <property type="molecule type" value="Genomic_DNA"/>
</dbReference>
<reference evidence="5" key="1">
    <citation type="journal article" date="2019" name="Int. J. Syst. Evol. Microbiol.">
        <title>The Global Catalogue of Microorganisms (GCM) 10K type strain sequencing project: providing services to taxonomists for standard genome sequencing and annotation.</title>
        <authorList>
            <consortium name="The Broad Institute Genomics Platform"/>
            <consortium name="The Broad Institute Genome Sequencing Center for Infectious Disease"/>
            <person name="Wu L."/>
            <person name="Ma J."/>
        </authorList>
    </citation>
    <scope>NUCLEOTIDE SEQUENCE [LARGE SCALE GENOMIC DNA]</scope>
    <source>
        <strain evidence="5">JCM 17551</strain>
    </source>
</reference>
<evidence type="ECO:0000256" key="2">
    <source>
        <dbReference type="ARBA" id="ARBA00022729"/>
    </source>
</evidence>
<name>A0ABP7ML32_9GAMM</name>
<evidence type="ECO:0000313" key="5">
    <source>
        <dbReference type="Proteomes" id="UP001501565"/>
    </source>
</evidence>
<keyword evidence="2" id="KW-0732">Signal</keyword>
<proteinExistence type="inferred from homology"/>
<dbReference type="PANTHER" id="PTHR35936:SF25">
    <property type="entry name" value="ABC TRANSPORTER SUBSTRATE-BINDING PROTEIN"/>
    <property type="match status" value="1"/>
</dbReference>
<protein>
    <recommendedName>
        <fullName evidence="3">Solute-binding protein family 3/N-terminal domain-containing protein</fullName>
    </recommendedName>
</protein>
<evidence type="ECO:0000259" key="3">
    <source>
        <dbReference type="Pfam" id="PF00497"/>
    </source>
</evidence>
<dbReference type="Gene3D" id="3.40.190.10">
    <property type="entry name" value="Periplasmic binding protein-like II"/>
    <property type="match status" value="2"/>
</dbReference>
<dbReference type="PANTHER" id="PTHR35936">
    <property type="entry name" value="MEMBRANE-BOUND LYTIC MUREIN TRANSGLYCOSYLASE F"/>
    <property type="match status" value="1"/>
</dbReference>
<accession>A0ABP7ML32</accession>
<dbReference type="SUPFAM" id="SSF53850">
    <property type="entry name" value="Periplasmic binding protein-like II"/>
    <property type="match status" value="1"/>
</dbReference>
<keyword evidence="5" id="KW-1185">Reference proteome</keyword>
<dbReference type="InterPro" id="IPR001638">
    <property type="entry name" value="Solute-binding_3/MltF_N"/>
</dbReference>
<sequence length="246" mass="27908">MLLSVSWLSVAVAEVVTIRADEWFPFNGKPDSDRPGYMIELAEMILKEHGHTVDYQVLPWLGSLAMVEKGAFDCVVGTDKVEARNFIFAEEPWGKIKSTFYVDAEDQWQYDGLGSLDHRVLGVIGSYSYGDKMDRYIDQHKNSNVQIVNANNALRQNIGKLKGKFIDTVLAFDLVMEAKLRDLGLSNQIQAAGDLEQADYIYIACSPEKRSSRQYADYFSKGIIEMRINGKLKTLLDKYGIKDWDE</sequence>
<organism evidence="4 5">
    <name type="scientific">Litoribacillus peritrichatus</name>
    <dbReference type="NCBI Taxonomy" id="718191"/>
    <lineage>
        <taxon>Bacteria</taxon>
        <taxon>Pseudomonadati</taxon>
        <taxon>Pseudomonadota</taxon>
        <taxon>Gammaproteobacteria</taxon>
        <taxon>Oceanospirillales</taxon>
        <taxon>Oceanospirillaceae</taxon>
        <taxon>Litoribacillus</taxon>
    </lineage>
</organism>
<comment type="similarity">
    <text evidence="1">Belongs to the bacterial solute-binding protein 3 family.</text>
</comment>